<dbReference type="AlphaFoldDB" id="A0A7J7FW41"/>
<evidence type="ECO:0000256" key="1">
    <source>
        <dbReference type="SAM" id="SignalP"/>
    </source>
</evidence>
<feature type="chain" id="PRO_5029773746" evidence="1">
    <location>
        <begin position="16"/>
        <end position="151"/>
    </location>
</feature>
<dbReference type="EMBL" id="JACBKZ010000015">
    <property type="protein sequence ID" value="KAF5931196.1"/>
    <property type="molecule type" value="Genomic_DNA"/>
</dbReference>
<organism evidence="2 3">
    <name type="scientific">Camellia sinensis</name>
    <name type="common">Tea plant</name>
    <name type="synonym">Thea sinensis</name>
    <dbReference type="NCBI Taxonomy" id="4442"/>
    <lineage>
        <taxon>Eukaryota</taxon>
        <taxon>Viridiplantae</taxon>
        <taxon>Streptophyta</taxon>
        <taxon>Embryophyta</taxon>
        <taxon>Tracheophyta</taxon>
        <taxon>Spermatophyta</taxon>
        <taxon>Magnoliopsida</taxon>
        <taxon>eudicotyledons</taxon>
        <taxon>Gunneridae</taxon>
        <taxon>Pentapetalae</taxon>
        <taxon>asterids</taxon>
        <taxon>Ericales</taxon>
        <taxon>Theaceae</taxon>
        <taxon>Camellia</taxon>
    </lineage>
</organism>
<proteinExistence type="predicted"/>
<evidence type="ECO:0000313" key="3">
    <source>
        <dbReference type="Proteomes" id="UP000593564"/>
    </source>
</evidence>
<keyword evidence="1" id="KW-0732">Signal</keyword>
<reference evidence="2 3" key="2">
    <citation type="submission" date="2020-07" db="EMBL/GenBank/DDBJ databases">
        <title>Genome assembly of wild tea tree DASZ reveals pedigree and selection history of tea varieties.</title>
        <authorList>
            <person name="Zhang W."/>
        </authorList>
    </citation>
    <scope>NUCLEOTIDE SEQUENCE [LARGE SCALE GENOMIC DNA]</scope>
    <source>
        <strain evidence="3">cv. G240</strain>
        <tissue evidence="2">Leaf</tissue>
    </source>
</reference>
<accession>A0A7J7FW41</accession>
<gene>
    <name evidence="2" type="ORF">HYC85_032069</name>
</gene>
<evidence type="ECO:0000313" key="2">
    <source>
        <dbReference type="EMBL" id="KAF5931196.1"/>
    </source>
</evidence>
<feature type="signal peptide" evidence="1">
    <location>
        <begin position="1"/>
        <end position="15"/>
    </location>
</feature>
<comment type="caution">
    <text evidence="2">The sequence shown here is derived from an EMBL/GenBank/DDBJ whole genome shotgun (WGS) entry which is preliminary data.</text>
</comment>
<sequence>MSLSFFVIIFHTVCQLFIPKLENFPTTPPATSTSITFSHIAFAPPLPVTLAVNIPPTLSPFRLLTPKSRYSNYGSCKFFLTFALILCTNEFGPSIARPPFAFIGLTTTTSGSVHSTMLWDAIGTNATGEASKTMSTHVIVQHCCPPCSLRP</sequence>
<reference evidence="3" key="1">
    <citation type="journal article" date="2020" name="Nat. Commun.">
        <title>Genome assembly of wild tea tree DASZ reveals pedigree and selection history of tea varieties.</title>
        <authorList>
            <person name="Zhang W."/>
            <person name="Zhang Y."/>
            <person name="Qiu H."/>
            <person name="Guo Y."/>
            <person name="Wan H."/>
            <person name="Zhang X."/>
            <person name="Scossa F."/>
            <person name="Alseekh S."/>
            <person name="Zhang Q."/>
            <person name="Wang P."/>
            <person name="Xu L."/>
            <person name="Schmidt M.H."/>
            <person name="Jia X."/>
            <person name="Li D."/>
            <person name="Zhu A."/>
            <person name="Guo F."/>
            <person name="Chen W."/>
            <person name="Ni D."/>
            <person name="Usadel B."/>
            <person name="Fernie A.R."/>
            <person name="Wen W."/>
        </authorList>
    </citation>
    <scope>NUCLEOTIDE SEQUENCE [LARGE SCALE GENOMIC DNA]</scope>
    <source>
        <strain evidence="3">cv. G240</strain>
    </source>
</reference>
<dbReference type="Proteomes" id="UP000593564">
    <property type="component" value="Unassembled WGS sequence"/>
</dbReference>
<name>A0A7J7FW41_CAMSI</name>
<protein>
    <submittedName>
        <fullName evidence="2">Uncharacterized protein</fullName>
    </submittedName>
</protein>
<keyword evidence="3" id="KW-1185">Reference proteome</keyword>